<keyword evidence="2" id="KW-0677">Repeat</keyword>
<accession>A0A5N6QTU6</accession>
<dbReference type="EMBL" id="CM017322">
    <property type="protein sequence ID" value="KAE8009553.1"/>
    <property type="molecule type" value="Genomic_DNA"/>
</dbReference>
<dbReference type="Pfam" id="PF22996">
    <property type="entry name" value="C2H2-2nd_BIRD-IDD"/>
    <property type="match status" value="1"/>
</dbReference>
<feature type="compositionally biased region" description="Low complexity" evidence="9">
    <location>
        <begin position="25"/>
        <end position="55"/>
    </location>
</feature>
<dbReference type="FunFam" id="3.30.160.60:FF:000131">
    <property type="entry name" value="protein indeterminate-domain 5, chloroplastic-like"/>
    <property type="match status" value="1"/>
</dbReference>
<feature type="region of interest" description="Disordered" evidence="9">
    <location>
        <begin position="1"/>
        <end position="70"/>
    </location>
</feature>
<evidence type="ECO:0000256" key="5">
    <source>
        <dbReference type="ARBA" id="ARBA00023015"/>
    </source>
</evidence>
<evidence type="ECO:0000256" key="8">
    <source>
        <dbReference type="PROSITE-ProRule" id="PRU00042"/>
    </source>
</evidence>
<dbReference type="InterPro" id="IPR055185">
    <property type="entry name" value="C2CH-4th_BIRD-IDD"/>
</dbReference>
<evidence type="ECO:0000313" key="12">
    <source>
        <dbReference type="Proteomes" id="UP000327013"/>
    </source>
</evidence>
<keyword evidence="5" id="KW-0805">Transcription regulation</keyword>
<keyword evidence="3 8" id="KW-0863">Zinc-finger</keyword>
<feature type="region of interest" description="Disordered" evidence="9">
    <location>
        <begin position="380"/>
        <end position="400"/>
    </location>
</feature>
<dbReference type="GO" id="GO:0003677">
    <property type="term" value="F:DNA binding"/>
    <property type="evidence" value="ECO:0007669"/>
    <property type="project" value="UniProtKB-KW"/>
</dbReference>
<dbReference type="Proteomes" id="UP000327013">
    <property type="component" value="Chromosome 2"/>
</dbReference>
<dbReference type="Gene3D" id="3.30.160.60">
    <property type="entry name" value="Classic Zinc Finger"/>
    <property type="match status" value="2"/>
</dbReference>
<dbReference type="PROSITE" id="PS50157">
    <property type="entry name" value="ZINC_FINGER_C2H2_2"/>
    <property type="match status" value="1"/>
</dbReference>
<dbReference type="PANTHER" id="PTHR10593:SF234">
    <property type="entry name" value="C2H2-TYPE DOMAIN-CONTAINING PROTEIN"/>
    <property type="match status" value="1"/>
</dbReference>
<evidence type="ECO:0000313" key="11">
    <source>
        <dbReference type="EMBL" id="KAE8009553.1"/>
    </source>
</evidence>
<dbReference type="AlphaFoldDB" id="A0A5N6QTU6"/>
<dbReference type="PROSITE" id="PS00028">
    <property type="entry name" value="ZINC_FINGER_C2H2_1"/>
    <property type="match status" value="1"/>
</dbReference>
<protein>
    <recommendedName>
        <fullName evidence="10">C2H2-type domain-containing protein</fullName>
    </recommendedName>
</protein>
<evidence type="ECO:0000256" key="3">
    <source>
        <dbReference type="ARBA" id="ARBA00022771"/>
    </source>
</evidence>
<keyword evidence="1" id="KW-0479">Metal-binding</keyword>
<dbReference type="GO" id="GO:0003700">
    <property type="term" value="F:DNA-binding transcription factor activity"/>
    <property type="evidence" value="ECO:0007669"/>
    <property type="project" value="TreeGrafter"/>
</dbReference>
<dbReference type="InterPro" id="IPR031140">
    <property type="entry name" value="IDD1-16"/>
</dbReference>
<dbReference type="InterPro" id="IPR013087">
    <property type="entry name" value="Znf_C2H2_type"/>
</dbReference>
<evidence type="ECO:0000259" key="10">
    <source>
        <dbReference type="PROSITE" id="PS50157"/>
    </source>
</evidence>
<dbReference type="InterPro" id="IPR055186">
    <property type="entry name" value="C2H2-2nd_BIRD-IDD"/>
</dbReference>
<dbReference type="SUPFAM" id="SSF57667">
    <property type="entry name" value="beta-beta-alpha zinc fingers"/>
    <property type="match status" value="1"/>
</dbReference>
<dbReference type="GO" id="GO:0005634">
    <property type="term" value="C:nucleus"/>
    <property type="evidence" value="ECO:0007669"/>
    <property type="project" value="TreeGrafter"/>
</dbReference>
<evidence type="ECO:0000256" key="7">
    <source>
        <dbReference type="ARBA" id="ARBA00023163"/>
    </source>
</evidence>
<reference evidence="11 12" key="1">
    <citation type="submission" date="2019-06" db="EMBL/GenBank/DDBJ databases">
        <title>A chromosomal-level reference genome of Carpinus fangiana (Coryloideae, Betulaceae).</title>
        <authorList>
            <person name="Yang X."/>
            <person name="Wang Z."/>
            <person name="Zhang L."/>
            <person name="Hao G."/>
            <person name="Liu J."/>
            <person name="Yang Y."/>
        </authorList>
    </citation>
    <scope>NUCLEOTIDE SEQUENCE [LARGE SCALE GENOMIC DNA]</scope>
    <source>
        <strain evidence="11">Cfa_2016G</strain>
        <tissue evidence="11">Leaf</tissue>
    </source>
</reference>
<evidence type="ECO:0000256" key="9">
    <source>
        <dbReference type="SAM" id="MobiDB-lite"/>
    </source>
</evidence>
<dbReference type="GO" id="GO:0008270">
    <property type="term" value="F:zinc ion binding"/>
    <property type="evidence" value="ECO:0007669"/>
    <property type="project" value="UniProtKB-KW"/>
</dbReference>
<dbReference type="InterPro" id="IPR036236">
    <property type="entry name" value="Znf_C2H2_sf"/>
</dbReference>
<gene>
    <name evidence="11" type="ORF">FH972_005984</name>
</gene>
<dbReference type="Pfam" id="PF22995">
    <property type="entry name" value="C2CH-3rd_BIRD-IDD"/>
    <property type="match status" value="1"/>
</dbReference>
<sequence length="540" mass="59030">MSNITGDEGSFSSGNTGEEVHQEKQQQQLQHHLHGSSSAAPGASNSNSSTSQQQPVKKKRNLPGTPDPKAEVIALSPTTLMATNRFVCEICNKGFQRDQNLQLHRRGHNLPWKLKQRSSTEVRKRVYICPEPSCVHHNAARALGDLTGIKKHYSRKHGEKKWKCDKCSKKYAVQSDWKAHQKSCGTREYKCDCGTIFSRRDSFITHRAFCDALTEENNKVNQGAVLMNNIGSSSLQTQMSDQLIMSSSLPMNTTTNTSIGTSEIDNLDPKNPLKSLSQEANIPMSFKSMNMAGGMFSTSSGTLFGGPRTSSSSSLQFSSSNGSSSFNYLQDSKNGCQVSGSAHMSATALLQKAAQMGATASNSINSPMMQKSFVSSMAGPDGIHQQHNPSYEHFQPQPPDQSKMVGMTMNGGGFTNQLLQKGQQHISHLFDANTAASTMNDMYSHFMQKDDSNSSSSLTHARTAVEISSAGRLVASGGGNNTMTLDLLGIGGSSRPVNLHEHHQQQQQQRRLELEALMEPVKVANYESFPTTTHTWGFRN</sequence>
<organism evidence="11 12">
    <name type="scientific">Carpinus fangiana</name>
    <dbReference type="NCBI Taxonomy" id="176857"/>
    <lineage>
        <taxon>Eukaryota</taxon>
        <taxon>Viridiplantae</taxon>
        <taxon>Streptophyta</taxon>
        <taxon>Embryophyta</taxon>
        <taxon>Tracheophyta</taxon>
        <taxon>Spermatophyta</taxon>
        <taxon>Magnoliopsida</taxon>
        <taxon>eudicotyledons</taxon>
        <taxon>Gunneridae</taxon>
        <taxon>Pentapetalae</taxon>
        <taxon>rosids</taxon>
        <taxon>fabids</taxon>
        <taxon>Fagales</taxon>
        <taxon>Betulaceae</taxon>
        <taxon>Carpinus</taxon>
    </lineage>
</organism>
<evidence type="ECO:0000256" key="4">
    <source>
        <dbReference type="ARBA" id="ARBA00022833"/>
    </source>
</evidence>
<feature type="domain" description="C2H2-type" evidence="10">
    <location>
        <begin position="86"/>
        <end position="108"/>
    </location>
</feature>
<dbReference type="Pfam" id="PF12874">
    <property type="entry name" value="zf-met"/>
    <property type="match status" value="1"/>
</dbReference>
<keyword evidence="7" id="KW-0804">Transcription</keyword>
<dbReference type="PANTHER" id="PTHR10593">
    <property type="entry name" value="SERINE/THREONINE-PROTEIN KINASE RIO"/>
    <property type="match status" value="1"/>
</dbReference>
<evidence type="ECO:0000256" key="6">
    <source>
        <dbReference type="ARBA" id="ARBA00023125"/>
    </source>
</evidence>
<keyword evidence="12" id="KW-1185">Reference proteome</keyword>
<name>A0A5N6QTU6_9ROSI</name>
<proteinExistence type="predicted"/>
<evidence type="ECO:0000256" key="2">
    <source>
        <dbReference type="ARBA" id="ARBA00022737"/>
    </source>
</evidence>
<dbReference type="Pfam" id="PF22992">
    <property type="entry name" value="C2CH-4th_BIRD-IDD"/>
    <property type="match status" value="1"/>
</dbReference>
<dbReference type="InterPro" id="IPR055187">
    <property type="entry name" value="C2CH-3rd_BIRD-IDD"/>
</dbReference>
<keyword evidence="4" id="KW-0862">Zinc</keyword>
<dbReference type="FunFam" id="3.30.160.60:FF:000554">
    <property type="entry name" value="protein indeterminate-domain 12-like"/>
    <property type="match status" value="1"/>
</dbReference>
<evidence type="ECO:0000256" key="1">
    <source>
        <dbReference type="ARBA" id="ARBA00022723"/>
    </source>
</evidence>
<feature type="compositionally biased region" description="Polar residues" evidence="9">
    <location>
        <begin position="1"/>
        <end position="16"/>
    </location>
</feature>
<keyword evidence="6" id="KW-0238">DNA-binding</keyword>
<dbReference type="OrthoDB" id="6354171at2759"/>
<dbReference type="SMART" id="SM00355">
    <property type="entry name" value="ZnF_C2H2"/>
    <property type="match status" value="3"/>
</dbReference>